<dbReference type="PANTHER" id="PTHR12128">
    <property type="entry name" value="DIHYDRODIPICOLINATE SYNTHASE"/>
    <property type="match status" value="1"/>
</dbReference>
<sequence>MFKGLGTALITPFKENGDVDYQLFEKILDHQLENNVDALIVMGTTGESPTIHFEERKELTKMAVAKADGELPVIIGTGTNDTVKVVEMNEMAEEQGADGLLIVTPYYNKTSQAGLVDHYTYVAERTELPIIVYNVPSRTGVNIEAKTFKEMADKADNIVAIKEASGDMSQILDVISLTGDKSTILSGNDDQAMPLMMSGGSGVISVLSNLLPGVMKEICDHILGEDYPAARELYYKYHRLMQLIFIDVNPIPIKFAMAQIGLANNNLRRPLIKLSSKNQEILLEEMRRLEII</sequence>
<dbReference type="GO" id="GO:0008840">
    <property type="term" value="F:4-hydroxy-tetrahydrodipicolinate synthase activity"/>
    <property type="evidence" value="ECO:0007669"/>
    <property type="project" value="UniProtKB-UniRule"/>
</dbReference>
<dbReference type="RefSeq" id="WP_229343291.1">
    <property type="nucleotide sequence ID" value="NZ_JAJFAT010000001.1"/>
</dbReference>
<evidence type="ECO:0000256" key="15">
    <source>
        <dbReference type="PIRSR" id="PIRSR001365-2"/>
    </source>
</evidence>
<dbReference type="Proteomes" id="UP001199296">
    <property type="component" value="Unassembled WGS sequence"/>
</dbReference>
<keyword evidence="9 12" id="KW-0456">Lyase</keyword>
<dbReference type="HAMAP" id="MF_00418">
    <property type="entry name" value="DapA"/>
    <property type="match status" value="1"/>
</dbReference>
<evidence type="ECO:0000256" key="8">
    <source>
        <dbReference type="ARBA" id="ARBA00023154"/>
    </source>
</evidence>
<dbReference type="SUPFAM" id="SSF51569">
    <property type="entry name" value="Aldolase"/>
    <property type="match status" value="1"/>
</dbReference>
<feature type="binding site" evidence="12 15">
    <location>
        <position position="204"/>
    </location>
    <ligand>
        <name>pyruvate</name>
        <dbReference type="ChEBI" id="CHEBI:15361"/>
    </ligand>
</feature>
<dbReference type="Pfam" id="PF00701">
    <property type="entry name" value="DHDPS"/>
    <property type="match status" value="1"/>
</dbReference>
<dbReference type="Gene3D" id="3.20.20.70">
    <property type="entry name" value="Aldolase class I"/>
    <property type="match status" value="1"/>
</dbReference>
<evidence type="ECO:0000256" key="14">
    <source>
        <dbReference type="PIRSR" id="PIRSR001365-1"/>
    </source>
</evidence>
<dbReference type="GO" id="GO:0005829">
    <property type="term" value="C:cytosol"/>
    <property type="evidence" value="ECO:0007669"/>
    <property type="project" value="TreeGrafter"/>
</dbReference>
<dbReference type="InterPro" id="IPR013785">
    <property type="entry name" value="Aldolase_TIM"/>
</dbReference>
<comment type="function">
    <text evidence="1 12">Catalyzes the condensation of (S)-aspartate-beta-semialdehyde [(S)-ASA] and pyruvate to 4-hydroxy-tetrahydrodipicolinate (HTPA).</text>
</comment>
<comment type="catalytic activity">
    <reaction evidence="11 12">
        <text>L-aspartate 4-semialdehyde + pyruvate = (2S,4S)-4-hydroxy-2,3,4,5-tetrahydrodipicolinate + H2O + H(+)</text>
        <dbReference type="Rhea" id="RHEA:34171"/>
        <dbReference type="ChEBI" id="CHEBI:15361"/>
        <dbReference type="ChEBI" id="CHEBI:15377"/>
        <dbReference type="ChEBI" id="CHEBI:15378"/>
        <dbReference type="ChEBI" id="CHEBI:67139"/>
        <dbReference type="ChEBI" id="CHEBI:537519"/>
        <dbReference type="EC" id="4.3.3.7"/>
    </reaction>
</comment>
<dbReference type="AlphaFoldDB" id="A0AAW4WS66"/>
<evidence type="ECO:0000256" key="6">
    <source>
        <dbReference type="ARBA" id="ARBA00022605"/>
    </source>
</evidence>
<dbReference type="GO" id="GO:0019877">
    <property type="term" value="P:diaminopimelate biosynthetic process"/>
    <property type="evidence" value="ECO:0007669"/>
    <property type="project" value="UniProtKB-UniRule"/>
</dbReference>
<keyword evidence="5 12" id="KW-0963">Cytoplasm</keyword>
<organism evidence="16 17">
    <name type="scientific">Halanaerobium polyolivorans</name>
    <dbReference type="NCBI Taxonomy" id="2886943"/>
    <lineage>
        <taxon>Bacteria</taxon>
        <taxon>Bacillati</taxon>
        <taxon>Bacillota</taxon>
        <taxon>Clostridia</taxon>
        <taxon>Halanaerobiales</taxon>
        <taxon>Halanaerobiaceae</taxon>
        <taxon>Halanaerobium</taxon>
    </lineage>
</organism>
<comment type="subunit">
    <text evidence="12">Homotetramer; dimer of dimers.</text>
</comment>
<evidence type="ECO:0000256" key="11">
    <source>
        <dbReference type="ARBA" id="ARBA00047836"/>
    </source>
</evidence>
<protein>
    <recommendedName>
        <fullName evidence="4 12">4-hydroxy-tetrahydrodipicolinate synthase</fullName>
        <shortName evidence="12">HTPA synthase</shortName>
        <ecNumber evidence="4 12">4.3.3.7</ecNumber>
    </recommendedName>
</protein>
<evidence type="ECO:0000256" key="3">
    <source>
        <dbReference type="ARBA" id="ARBA00007592"/>
    </source>
</evidence>
<feature type="active site" description="Schiff-base intermediate with substrate" evidence="12 14">
    <location>
        <position position="162"/>
    </location>
</feature>
<dbReference type="InterPro" id="IPR020625">
    <property type="entry name" value="Schiff_base-form_aldolases_AS"/>
</dbReference>
<dbReference type="InterPro" id="IPR020624">
    <property type="entry name" value="Schiff_base-form_aldolases_CS"/>
</dbReference>
<dbReference type="InterPro" id="IPR002220">
    <property type="entry name" value="DapA-like"/>
</dbReference>
<evidence type="ECO:0000313" key="17">
    <source>
        <dbReference type="Proteomes" id="UP001199296"/>
    </source>
</evidence>
<dbReference type="EMBL" id="JAJFAT010000001">
    <property type="protein sequence ID" value="MCC3143938.1"/>
    <property type="molecule type" value="Genomic_DNA"/>
</dbReference>
<keyword evidence="10 12" id="KW-0704">Schiff base</keyword>
<feature type="site" description="Part of a proton relay during catalysis" evidence="12">
    <location>
        <position position="107"/>
    </location>
</feature>
<evidence type="ECO:0000256" key="1">
    <source>
        <dbReference type="ARBA" id="ARBA00003294"/>
    </source>
</evidence>
<comment type="pathway">
    <text evidence="2 12">Amino-acid biosynthesis; L-lysine biosynthesis via DAP pathway; (S)-tetrahydrodipicolinate from L-aspartate: step 3/4.</text>
</comment>
<dbReference type="PIRSF" id="PIRSF001365">
    <property type="entry name" value="DHDPS"/>
    <property type="match status" value="1"/>
</dbReference>
<evidence type="ECO:0000256" key="4">
    <source>
        <dbReference type="ARBA" id="ARBA00012086"/>
    </source>
</evidence>
<dbReference type="EC" id="4.3.3.7" evidence="4 12"/>
<gene>
    <name evidence="12 16" type="primary">dapA</name>
    <name evidence="16" type="ORF">LJ207_01200</name>
</gene>
<reference evidence="16 17" key="1">
    <citation type="submission" date="2021-10" db="EMBL/GenBank/DDBJ databases">
        <authorList>
            <person name="Grouzdev D.S."/>
            <person name="Pantiukh K.S."/>
            <person name="Krutkina M.S."/>
        </authorList>
    </citation>
    <scope>NUCLEOTIDE SEQUENCE [LARGE SCALE GENOMIC DNA]</scope>
    <source>
        <strain evidence="16 17">Z-7514</strain>
    </source>
</reference>
<proteinExistence type="inferred from homology"/>
<comment type="caution">
    <text evidence="12">Was originally thought to be a dihydrodipicolinate synthase (DHDPS), catalyzing the condensation of (S)-aspartate-beta-semialdehyde [(S)-ASA] and pyruvate to dihydrodipicolinate (DHDP). However, it was shown in E.coli that the product of the enzymatic reaction is not dihydrodipicolinate but in fact (4S)-4-hydroxy-2,3,4,5-tetrahydro-(2S)-dipicolinic acid (HTPA), and that the consecutive dehydration reaction leading to DHDP is not spontaneous but catalyzed by DapB.</text>
</comment>
<feature type="site" description="Part of a proton relay during catalysis" evidence="12">
    <location>
        <position position="44"/>
    </location>
</feature>
<dbReference type="GO" id="GO:0009089">
    <property type="term" value="P:lysine biosynthetic process via diaminopimelate"/>
    <property type="evidence" value="ECO:0007669"/>
    <property type="project" value="UniProtKB-UniRule"/>
</dbReference>
<evidence type="ECO:0000313" key="16">
    <source>
        <dbReference type="EMBL" id="MCC3143938.1"/>
    </source>
</evidence>
<feature type="binding site" evidence="12 15">
    <location>
        <position position="45"/>
    </location>
    <ligand>
        <name>pyruvate</name>
        <dbReference type="ChEBI" id="CHEBI:15361"/>
    </ligand>
</feature>
<dbReference type="PROSITE" id="PS00666">
    <property type="entry name" value="DHDPS_2"/>
    <property type="match status" value="1"/>
</dbReference>
<evidence type="ECO:0000256" key="12">
    <source>
        <dbReference type="HAMAP-Rule" id="MF_00418"/>
    </source>
</evidence>
<dbReference type="CDD" id="cd00950">
    <property type="entry name" value="DHDPS"/>
    <property type="match status" value="1"/>
</dbReference>
<keyword evidence="6 12" id="KW-0028">Amino-acid biosynthesis</keyword>
<comment type="subcellular location">
    <subcellularLocation>
        <location evidence="12">Cytoplasm</location>
    </subcellularLocation>
</comment>
<evidence type="ECO:0000256" key="2">
    <source>
        <dbReference type="ARBA" id="ARBA00005120"/>
    </source>
</evidence>
<comment type="similarity">
    <text evidence="3 12 13">Belongs to the DapA family.</text>
</comment>
<evidence type="ECO:0000256" key="9">
    <source>
        <dbReference type="ARBA" id="ARBA00023239"/>
    </source>
</evidence>
<evidence type="ECO:0000256" key="10">
    <source>
        <dbReference type="ARBA" id="ARBA00023270"/>
    </source>
</evidence>
<evidence type="ECO:0000256" key="5">
    <source>
        <dbReference type="ARBA" id="ARBA00022490"/>
    </source>
</evidence>
<keyword evidence="17" id="KW-1185">Reference proteome</keyword>
<dbReference type="PANTHER" id="PTHR12128:SF66">
    <property type="entry name" value="4-HYDROXY-2-OXOGLUTARATE ALDOLASE, MITOCHONDRIAL"/>
    <property type="match status" value="1"/>
</dbReference>
<dbReference type="PROSITE" id="PS00665">
    <property type="entry name" value="DHDPS_1"/>
    <property type="match status" value="1"/>
</dbReference>
<evidence type="ECO:0000256" key="7">
    <source>
        <dbReference type="ARBA" id="ARBA00022915"/>
    </source>
</evidence>
<dbReference type="PRINTS" id="PR00146">
    <property type="entry name" value="DHPICSNTHASE"/>
</dbReference>
<dbReference type="InterPro" id="IPR005263">
    <property type="entry name" value="DapA"/>
</dbReference>
<feature type="active site" description="Proton donor/acceptor" evidence="12 14">
    <location>
        <position position="133"/>
    </location>
</feature>
<name>A0AAW4WS66_9FIRM</name>
<comment type="caution">
    <text evidence="16">The sequence shown here is derived from an EMBL/GenBank/DDBJ whole genome shotgun (WGS) entry which is preliminary data.</text>
</comment>
<evidence type="ECO:0000256" key="13">
    <source>
        <dbReference type="PIRNR" id="PIRNR001365"/>
    </source>
</evidence>
<keyword evidence="8 12" id="KW-0457">Lysine biosynthesis</keyword>
<keyword evidence="7 12" id="KW-0220">Diaminopimelate biosynthesis</keyword>
<dbReference type="SMART" id="SM01130">
    <property type="entry name" value="DHDPS"/>
    <property type="match status" value="1"/>
</dbReference>
<accession>A0AAW4WS66</accession>
<dbReference type="NCBIfam" id="TIGR00674">
    <property type="entry name" value="dapA"/>
    <property type="match status" value="1"/>
</dbReference>